<name>A0A5J5F2M0_9PEZI</name>
<accession>A0A5J5F2M0</accession>
<organism evidence="2 3">
    <name type="scientific">Sphaerosporella brunnea</name>
    <dbReference type="NCBI Taxonomy" id="1250544"/>
    <lineage>
        <taxon>Eukaryota</taxon>
        <taxon>Fungi</taxon>
        <taxon>Dikarya</taxon>
        <taxon>Ascomycota</taxon>
        <taxon>Pezizomycotina</taxon>
        <taxon>Pezizomycetes</taxon>
        <taxon>Pezizales</taxon>
        <taxon>Pyronemataceae</taxon>
        <taxon>Sphaerosporella</taxon>
    </lineage>
</organism>
<evidence type="ECO:0000256" key="1">
    <source>
        <dbReference type="SAM" id="MobiDB-lite"/>
    </source>
</evidence>
<dbReference type="Proteomes" id="UP000326924">
    <property type="component" value="Unassembled WGS sequence"/>
</dbReference>
<sequence length="141" mass="15318">MYFPPDRRKLRTPKVWICTDSVQVSEQVVERVTAVQGPAARRGAARLQNEDEDLPDAPNFPDDNGLDTAVPPDAAAQSVDAGQSVATPPPPAPIAATREEVKEIVKEIVQEMEQHIIAAVNRTRKDVNSGKQVDQTHGGCE</sequence>
<evidence type="ECO:0000313" key="3">
    <source>
        <dbReference type="Proteomes" id="UP000326924"/>
    </source>
</evidence>
<feature type="region of interest" description="Disordered" evidence="1">
    <location>
        <begin position="122"/>
        <end position="141"/>
    </location>
</feature>
<feature type="region of interest" description="Disordered" evidence="1">
    <location>
        <begin position="35"/>
        <end position="98"/>
    </location>
</feature>
<comment type="caution">
    <text evidence="2">The sequence shown here is derived from an EMBL/GenBank/DDBJ whole genome shotgun (WGS) entry which is preliminary data.</text>
</comment>
<dbReference type="InParanoid" id="A0A5J5F2M0"/>
<evidence type="ECO:0000313" key="2">
    <source>
        <dbReference type="EMBL" id="KAA8910310.1"/>
    </source>
</evidence>
<proteinExistence type="predicted"/>
<gene>
    <name evidence="2" type="ORF">FN846DRAFT_888477</name>
</gene>
<reference evidence="2 3" key="1">
    <citation type="submission" date="2019-09" db="EMBL/GenBank/DDBJ databases">
        <title>Draft genome of the ectomycorrhizal ascomycete Sphaerosporella brunnea.</title>
        <authorList>
            <consortium name="DOE Joint Genome Institute"/>
            <person name="Benucci G.M."/>
            <person name="Marozzi G."/>
            <person name="Antonielli L."/>
            <person name="Sanchez S."/>
            <person name="Marco P."/>
            <person name="Wang X."/>
            <person name="Falini L.B."/>
            <person name="Barry K."/>
            <person name="Haridas S."/>
            <person name="Lipzen A."/>
            <person name="Labutti K."/>
            <person name="Grigoriev I.V."/>
            <person name="Murat C."/>
            <person name="Martin F."/>
            <person name="Albertini E."/>
            <person name="Donnini D."/>
            <person name="Bonito G."/>
        </authorList>
    </citation>
    <scope>NUCLEOTIDE SEQUENCE [LARGE SCALE GENOMIC DNA]</scope>
    <source>
        <strain evidence="2 3">Sb_GMNB300</strain>
    </source>
</reference>
<dbReference type="EMBL" id="VXIS01000047">
    <property type="protein sequence ID" value="KAA8910310.1"/>
    <property type="molecule type" value="Genomic_DNA"/>
</dbReference>
<keyword evidence="3" id="KW-1185">Reference proteome</keyword>
<protein>
    <submittedName>
        <fullName evidence="2">Uncharacterized protein</fullName>
    </submittedName>
</protein>
<dbReference type="AlphaFoldDB" id="A0A5J5F2M0"/>